<evidence type="ECO:0000313" key="2">
    <source>
        <dbReference type="EMBL" id="CAE0129890.1"/>
    </source>
</evidence>
<evidence type="ECO:0000256" key="1">
    <source>
        <dbReference type="SAM" id="MobiDB-lite"/>
    </source>
</evidence>
<protein>
    <submittedName>
        <fullName evidence="2">Uncharacterized protein</fullName>
    </submittedName>
</protein>
<dbReference type="EMBL" id="HBHX01050392">
    <property type="protein sequence ID" value="CAE0129890.1"/>
    <property type="molecule type" value="Transcribed_RNA"/>
</dbReference>
<organism evidence="2">
    <name type="scientific">Haptolina ericina</name>
    <dbReference type="NCBI Taxonomy" id="156174"/>
    <lineage>
        <taxon>Eukaryota</taxon>
        <taxon>Haptista</taxon>
        <taxon>Haptophyta</taxon>
        <taxon>Prymnesiophyceae</taxon>
        <taxon>Prymnesiales</taxon>
        <taxon>Prymnesiaceae</taxon>
        <taxon>Haptolina</taxon>
    </lineage>
</organism>
<accession>A0A7S3BDU8</accession>
<sequence>MPTWLSASKPVKPEPKIRSGGIAKKGTSRFESMDAKYKGQCCDGTRKWGDGNPYKRSDGAMVYCCGACRQELPRPALTSEQMARIEANKAKALALRAAKQDSLLPSLNTLNNNGTGDTGGVCGAIGTCRVVGADGISAC</sequence>
<reference evidence="2" key="1">
    <citation type="submission" date="2021-01" db="EMBL/GenBank/DDBJ databases">
        <authorList>
            <person name="Corre E."/>
            <person name="Pelletier E."/>
            <person name="Niang G."/>
            <person name="Scheremetjew M."/>
            <person name="Finn R."/>
            <person name="Kale V."/>
            <person name="Holt S."/>
            <person name="Cochrane G."/>
            <person name="Meng A."/>
            <person name="Brown T."/>
            <person name="Cohen L."/>
        </authorList>
    </citation>
    <scope>NUCLEOTIDE SEQUENCE</scope>
    <source>
        <strain evidence="2">CCMP281</strain>
    </source>
</reference>
<proteinExistence type="predicted"/>
<dbReference type="AlphaFoldDB" id="A0A7S3BDU8"/>
<feature type="region of interest" description="Disordered" evidence="1">
    <location>
        <begin position="1"/>
        <end position="20"/>
    </location>
</feature>
<name>A0A7S3BDU8_9EUKA</name>
<gene>
    <name evidence="2" type="ORF">HERI1096_LOCUS27834</name>
</gene>